<dbReference type="RefSeq" id="WP_079601104.1">
    <property type="nucleotide sequence ID" value="NZ_LT670817.1"/>
</dbReference>
<dbReference type="Proteomes" id="UP000189796">
    <property type="component" value="Chromosome I"/>
</dbReference>
<sequence>MDLSWSSAGGVSGLQVLWEDGERVFCRGESHANGHRGPVLAVLAAAEHPTPATLDRLAREYELKDELDGAWAVRPLELVRERGRIMLVLEDTCGEPLDRLLGLPMEVRNFLRLAIAVATALSQVHRRDLVHKDVKPANILVNRTTGEVKLTGFGIASRLPRERQAPAPPESIAGTLAYIAPEQTGRMNRSIDARSDLYALGVTLYEMLTGSLPFTAVDPMEWVHCHIARKPVPPSERLETIPAPVSGLILKLLAKNAEERYQTAAGVECDLRRCLALLKPSGDIDDFPLGQQDTPDRLLIPEKLYGRAREVEILLVAFDRVVASGRPELVLVSGYSGIGKSAVVNELHKALVPPRGLFASGKFDQYKRDIPYATLVQAFQSLVRPLLSKSDAELSSWRDALVEALGPNGRLMVDLVPELKLIVGEPSPVAELPPQQAQARFQLVFRRFIGVFARPEHPLALFLDDLQWLDAATLDLLEDLLTQSDMKHLMLIGAYRDNEVDGTHPLTRKLDTIRQAGARVQEIRLAPLARDDVKQVIVDALRCEPERAAPLAQLVHDKTGGNPFFALQFISALAEQGLLRFDHDAARWRWEVDRLHAKGYTDNVVDLMVGKLTRLPIETQAALQQLACLGNIAEITMLSIVLGKSNDEVSSDLWGAVRLELIERQDGSYKFIHDRIQEAAYSLIPDRLRPEAHLRVGRLLAAHTTSERREEAIFDIVNQLNRGAALITSQGEREQLAELNLLAGQRAKASAAYASALTYLIAGAALLAEGSWERRHELTFALELNRAECEFLTGALAQAEERSTALSTRAAHTVEHATVACLREELFTTLDRSDRSVEVALDYLRRVGVAWSAHPTQDEVRREYELMWQQIGSRPIEALLDLPRMADPVWRATMDVLTAVVSPALYTDQNLYNVVIGRMANLSLEHGNSDASSYAYAILGTVLGAQFGDYKAAFRFSQVGFNLAAKRGLDRFKARVYLIFGHHVMPWTKPIRTSRSLMRFALDAAQEAGDLTYGAFGRTHLVTHLLASGDPLDEVQREAEAGLDFARQARFGLVVDRITGQLQLIRTLRGLTPIFGHFDDAGFDEERFEQHLEADPRLALAACWYWIRKLQARVLADDHAAAIAAAAKADCLLWTSPAFFERAEYHFYAALARAALCDAACDAERTKHVEALVAHHRQLKIWAANCPENFENRAALVGAEIARIEGRALDAMDLYEQAIRSARANGFVHSEALAYELAARFYAARGFEEFAHMYRRKARDGYVAWGADGKVRQLDEMYPLRREEERAPGPTGTIGAPVEHFDLATVIKVSQAVSSEIVLERLIDTLMRTAIEQAGAERGLLIVPRGPELRIEAEATTGDDTVVVELRDQPVTAAALPESVLHYVVRTRESVILYDAPVQPQFAADPYLRQRQARSILCLPLVKQAKLIGVLYLENNLASHVFTPARISVLELLASQAAISLENARLYNDLQEREARIRRLVDSNIIGVVIWDLQGRIIEANEAFLDIVGYAREDLLSGRMRWTELTPTEWRDADEQIIAELKAVGTLQPREKEYFRKDGSRVPVLVARALFEWKPDEGVSFVVDMTDRKRAEERLRASEQRFLDAQMELAHVNRVTTMGELAASIAHETNQPLAGVVANAEAGLRWLNRATPDLDAARRSLEWIIDDGNRAGEVIRRVRALAKKTDIELVPLDINDVVREVVALVQRELTSHRVSLRMELAPAPAMILGDRVQLQQVIINLVMNGIEAMQSVTDRPRELAIGSLQETQEVLVSVTDCGVGISTEIADRLFNPFFTTKSGGMGMGLAICRSIMEGHGGRLWATADVPHGATFQFTLPVSANTAS</sequence>
<dbReference type="NCBIfam" id="TIGR00229">
    <property type="entry name" value="sensory_box"/>
    <property type="match status" value="1"/>
</dbReference>
<dbReference type="Gene3D" id="1.10.510.10">
    <property type="entry name" value="Transferase(Phosphotransferase) domain 1"/>
    <property type="match status" value="1"/>
</dbReference>
<dbReference type="SMART" id="SM00091">
    <property type="entry name" value="PAS"/>
    <property type="match status" value="1"/>
</dbReference>
<dbReference type="Pfam" id="PF01590">
    <property type="entry name" value="GAF"/>
    <property type="match status" value="1"/>
</dbReference>
<dbReference type="PROSITE" id="PS50113">
    <property type="entry name" value="PAC"/>
    <property type="match status" value="1"/>
</dbReference>
<feature type="domain" description="PAC" evidence="13">
    <location>
        <begin position="1548"/>
        <end position="1597"/>
    </location>
</feature>
<dbReference type="Pfam" id="PF13426">
    <property type="entry name" value="PAS_9"/>
    <property type="match status" value="1"/>
</dbReference>
<evidence type="ECO:0000259" key="11">
    <source>
        <dbReference type="PROSITE" id="PS50109"/>
    </source>
</evidence>
<keyword evidence="4" id="KW-0808">Transferase</keyword>
<dbReference type="CDD" id="cd14014">
    <property type="entry name" value="STKc_PknB_like"/>
    <property type="match status" value="1"/>
</dbReference>
<evidence type="ECO:0000259" key="12">
    <source>
        <dbReference type="PROSITE" id="PS50112"/>
    </source>
</evidence>
<evidence type="ECO:0000256" key="8">
    <source>
        <dbReference type="ARBA" id="ARBA00022840"/>
    </source>
</evidence>
<dbReference type="PROSITE" id="PS50109">
    <property type="entry name" value="HIS_KIN"/>
    <property type="match status" value="1"/>
</dbReference>
<dbReference type="InterPro" id="IPR000014">
    <property type="entry name" value="PAS"/>
</dbReference>
<dbReference type="GO" id="GO:0042802">
    <property type="term" value="F:identical protein binding"/>
    <property type="evidence" value="ECO:0007669"/>
    <property type="project" value="UniProtKB-ARBA"/>
</dbReference>
<evidence type="ECO:0000259" key="13">
    <source>
        <dbReference type="PROSITE" id="PS50113"/>
    </source>
</evidence>
<dbReference type="SUPFAM" id="SSF55785">
    <property type="entry name" value="PYP-like sensor domain (PAS domain)"/>
    <property type="match status" value="1"/>
</dbReference>
<dbReference type="SMART" id="SM00387">
    <property type="entry name" value="HATPase_c"/>
    <property type="match status" value="1"/>
</dbReference>
<organism evidence="14 15">
    <name type="scientific">Bradyrhizobium erythrophlei</name>
    <dbReference type="NCBI Taxonomy" id="1437360"/>
    <lineage>
        <taxon>Bacteria</taxon>
        <taxon>Pseudomonadati</taxon>
        <taxon>Pseudomonadota</taxon>
        <taxon>Alphaproteobacteria</taxon>
        <taxon>Hyphomicrobiales</taxon>
        <taxon>Nitrobacteraceae</taxon>
        <taxon>Bradyrhizobium</taxon>
    </lineage>
</organism>
<evidence type="ECO:0000259" key="10">
    <source>
        <dbReference type="PROSITE" id="PS50011"/>
    </source>
</evidence>
<accession>A0A1M5L1E6</accession>
<dbReference type="EC" id="2.7.13.3" evidence="2"/>
<dbReference type="PROSITE" id="PS50112">
    <property type="entry name" value="PAS"/>
    <property type="match status" value="1"/>
</dbReference>
<dbReference type="SUPFAM" id="SSF55874">
    <property type="entry name" value="ATPase domain of HSP90 chaperone/DNA topoisomerase II/histidine kinase"/>
    <property type="match status" value="1"/>
</dbReference>
<dbReference type="CDD" id="cd00082">
    <property type="entry name" value="HisKA"/>
    <property type="match status" value="1"/>
</dbReference>
<dbReference type="OrthoDB" id="9789238at2"/>
<evidence type="ECO:0000256" key="7">
    <source>
        <dbReference type="ARBA" id="ARBA00022777"/>
    </source>
</evidence>
<dbReference type="SUPFAM" id="SSF52540">
    <property type="entry name" value="P-loop containing nucleoside triphosphate hydrolases"/>
    <property type="match status" value="1"/>
</dbReference>
<dbReference type="PRINTS" id="PR00344">
    <property type="entry name" value="BCTRLSENSOR"/>
</dbReference>
<dbReference type="InterPro" id="IPR000700">
    <property type="entry name" value="PAS-assoc_C"/>
</dbReference>
<keyword evidence="3" id="KW-0597">Phosphoprotein</keyword>
<dbReference type="InterPro" id="IPR053159">
    <property type="entry name" value="Hybrid_Histidine_Kinase"/>
</dbReference>
<keyword evidence="6" id="KW-0547">Nucleotide-binding</keyword>
<dbReference type="InterPro" id="IPR003018">
    <property type="entry name" value="GAF"/>
</dbReference>
<protein>
    <recommendedName>
        <fullName evidence="2">histidine kinase</fullName>
        <ecNumber evidence="2">2.7.13.3</ecNumber>
    </recommendedName>
</protein>
<keyword evidence="7" id="KW-0418">Kinase</keyword>
<evidence type="ECO:0000256" key="2">
    <source>
        <dbReference type="ARBA" id="ARBA00012438"/>
    </source>
</evidence>
<evidence type="ECO:0000256" key="3">
    <source>
        <dbReference type="ARBA" id="ARBA00022553"/>
    </source>
</evidence>
<dbReference type="GO" id="GO:0000155">
    <property type="term" value="F:phosphorelay sensor kinase activity"/>
    <property type="evidence" value="ECO:0007669"/>
    <property type="project" value="InterPro"/>
</dbReference>
<dbReference type="InterPro" id="IPR004358">
    <property type="entry name" value="Sig_transdc_His_kin-like_C"/>
</dbReference>
<dbReference type="GO" id="GO:0009882">
    <property type="term" value="F:blue light photoreceptor activity"/>
    <property type="evidence" value="ECO:0007669"/>
    <property type="project" value="UniProtKB-ARBA"/>
</dbReference>
<keyword evidence="5" id="KW-0677">Repeat</keyword>
<dbReference type="Gene3D" id="3.30.565.10">
    <property type="entry name" value="Histidine kinase-like ATPase, C-terminal domain"/>
    <property type="match status" value="1"/>
</dbReference>
<dbReference type="PROSITE" id="PS50011">
    <property type="entry name" value="PROTEIN_KINASE_DOM"/>
    <property type="match status" value="1"/>
</dbReference>
<dbReference type="SMART" id="SM00065">
    <property type="entry name" value="GAF"/>
    <property type="match status" value="1"/>
</dbReference>
<dbReference type="InterPro" id="IPR003661">
    <property type="entry name" value="HisK_dim/P_dom"/>
</dbReference>
<evidence type="ECO:0000256" key="5">
    <source>
        <dbReference type="ARBA" id="ARBA00022737"/>
    </source>
</evidence>
<dbReference type="Gene3D" id="3.40.50.300">
    <property type="entry name" value="P-loop containing nucleotide triphosphate hydrolases"/>
    <property type="match status" value="1"/>
</dbReference>
<dbReference type="Gene3D" id="3.30.450.20">
    <property type="entry name" value="PAS domain"/>
    <property type="match status" value="1"/>
</dbReference>
<dbReference type="GO" id="GO:0005524">
    <property type="term" value="F:ATP binding"/>
    <property type="evidence" value="ECO:0007669"/>
    <property type="project" value="UniProtKB-KW"/>
</dbReference>
<dbReference type="InterPro" id="IPR041664">
    <property type="entry name" value="AAA_16"/>
</dbReference>
<name>A0A1M5L1E6_9BRAD</name>
<evidence type="ECO:0000256" key="4">
    <source>
        <dbReference type="ARBA" id="ARBA00022679"/>
    </source>
</evidence>
<gene>
    <name evidence="14" type="ORF">SAMN05443248_2049</name>
</gene>
<feature type="domain" description="Histidine kinase" evidence="11">
    <location>
        <begin position="1624"/>
        <end position="1839"/>
    </location>
</feature>
<evidence type="ECO:0000256" key="9">
    <source>
        <dbReference type="ARBA" id="ARBA00023012"/>
    </source>
</evidence>
<dbReference type="InterPro" id="IPR003594">
    <property type="entry name" value="HATPase_dom"/>
</dbReference>
<proteinExistence type="predicted"/>
<dbReference type="PROSITE" id="PS00108">
    <property type="entry name" value="PROTEIN_KINASE_ST"/>
    <property type="match status" value="1"/>
</dbReference>
<keyword evidence="8" id="KW-0067">ATP-binding</keyword>
<dbReference type="InterPro" id="IPR035965">
    <property type="entry name" value="PAS-like_dom_sf"/>
</dbReference>
<dbReference type="InterPro" id="IPR011009">
    <property type="entry name" value="Kinase-like_dom_sf"/>
</dbReference>
<dbReference type="Gene3D" id="3.30.450.40">
    <property type="match status" value="1"/>
</dbReference>
<dbReference type="EMBL" id="LT670817">
    <property type="protein sequence ID" value="SHG58559.1"/>
    <property type="molecule type" value="Genomic_DNA"/>
</dbReference>
<dbReference type="InterPro" id="IPR008271">
    <property type="entry name" value="Ser/Thr_kinase_AS"/>
</dbReference>
<evidence type="ECO:0000256" key="1">
    <source>
        <dbReference type="ARBA" id="ARBA00000085"/>
    </source>
</evidence>
<dbReference type="SMART" id="SM00220">
    <property type="entry name" value="S_TKc"/>
    <property type="match status" value="1"/>
</dbReference>
<dbReference type="FunFam" id="3.30.565.10:FF:000042">
    <property type="entry name" value="Two-component sensor histidine kinase KdpD"/>
    <property type="match status" value="1"/>
</dbReference>
<dbReference type="InterPro" id="IPR029016">
    <property type="entry name" value="GAF-like_dom_sf"/>
</dbReference>
<comment type="catalytic activity">
    <reaction evidence="1">
        <text>ATP + protein L-histidine = ADP + protein N-phospho-L-histidine.</text>
        <dbReference type="EC" id="2.7.13.3"/>
    </reaction>
</comment>
<dbReference type="InterPro" id="IPR036097">
    <property type="entry name" value="HisK_dim/P_sf"/>
</dbReference>
<reference evidence="14 15" key="1">
    <citation type="submission" date="2016-11" db="EMBL/GenBank/DDBJ databases">
        <authorList>
            <person name="Jaros S."/>
            <person name="Januszkiewicz K."/>
            <person name="Wedrychowicz H."/>
        </authorList>
    </citation>
    <scope>NUCLEOTIDE SEQUENCE [LARGE SCALE GENOMIC DNA]</scope>
    <source>
        <strain evidence="14 15">GAS138</strain>
    </source>
</reference>
<evidence type="ECO:0000256" key="6">
    <source>
        <dbReference type="ARBA" id="ARBA00022741"/>
    </source>
</evidence>
<evidence type="ECO:0000313" key="14">
    <source>
        <dbReference type="EMBL" id="SHG58559.1"/>
    </source>
</evidence>
<dbReference type="InterPro" id="IPR000719">
    <property type="entry name" value="Prot_kinase_dom"/>
</dbReference>
<dbReference type="Pfam" id="PF13191">
    <property type="entry name" value="AAA_16"/>
    <property type="match status" value="1"/>
</dbReference>
<dbReference type="Pfam" id="PF00512">
    <property type="entry name" value="HisKA"/>
    <property type="match status" value="1"/>
</dbReference>
<dbReference type="InterPro" id="IPR036890">
    <property type="entry name" value="HATPase_C_sf"/>
</dbReference>
<feature type="domain" description="Protein kinase" evidence="10">
    <location>
        <begin position="1"/>
        <end position="278"/>
    </location>
</feature>
<dbReference type="CDD" id="cd00130">
    <property type="entry name" value="PAS"/>
    <property type="match status" value="1"/>
</dbReference>
<dbReference type="PANTHER" id="PTHR43642:SF1">
    <property type="entry name" value="HYBRID SIGNAL TRANSDUCTION HISTIDINE KINASE G"/>
    <property type="match status" value="1"/>
</dbReference>
<keyword evidence="9" id="KW-0902">Two-component regulatory system</keyword>
<dbReference type="SUPFAM" id="SSF55781">
    <property type="entry name" value="GAF domain-like"/>
    <property type="match status" value="1"/>
</dbReference>
<dbReference type="SMART" id="SM00388">
    <property type="entry name" value="HisKA"/>
    <property type="match status" value="1"/>
</dbReference>
<dbReference type="Pfam" id="PF02518">
    <property type="entry name" value="HATPase_c"/>
    <property type="match status" value="1"/>
</dbReference>
<evidence type="ECO:0000313" key="15">
    <source>
        <dbReference type="Proteomes" id="UP000189796"/>
    </source>
</evidence>
<dbReference type="InterPro" id="IPR005467">
    <property type="entry name" value="His_kinase_dom"/>
</dbReference>
<dbReference type="SUPFAM" id="SSF56112">
    <property type="entry name" value="Protein kinase-like (PK-like)"/>
    <property type="match status" value="1"/>
</dbReference>
<dbReference type="PANTHER" id="PTHR43642">
    <property type="entry name" value="HYBRID SIGNAL TRANSDUCTION HISTIDINE KINASE G"/>
    <property type="match status" value="1"/>
</dbReference>
<dbReference type="Gene3D" id="1.10.287.130">
    <property type="match status" value="1"/>
</dbReference>
<feature type="domain" description="PAS" evidence="12">
    <location>
        <begin position="1473"/>
        <end position="1517"/>
    </location>
</feature>
<dbReference type="InterPro" id="IPR027417">
    <property type="entry name" value="P-loop_NTPase"/>
</dbReference>
<dbReference type="Pfam" id="PF00069">
    <property type="entry name" value="Pkinase"/>
    <property type="match status" value="1"/>
</dbReference>
<dbReference type="SUPFAM" id="SSF47384">
    <property type="entry name" value="Homodimeric domain of signal transducing histidine kinase"/>
    <property type="match status" value="1"/>
</dbReference>